<evidence type="ECO:0000259" key="6">
    <source>
        <dbReference type="PROSITE" id="PS51371"/>
    </source>
</evidence>
<evidence type="ECO:0000256" key="4">
    <source>
        <dbReference type="PROSITE-ProRule" id="PRU00703"/>
    </source>
</evidence>
<dbReference type="PROSITE" id="PS51371">
    <property type="entry name" value="CBS"/>
    <property type="match status" value="1"/>
</dbReference>
<dbReference type="Pfam" id="PF02518">
    <property type="entry name" value="HATPase_c"/>
    <property type="match status" value="1"/>
</dbReference>
<evidence type="ECO:0000256" key="1">
    <source>
        <dbReference type="ARBA" id="ARBA00000085"/>
    </source>
</evidence>
<sequence length="430" mass="47266">MSALRAFAVPLPAFHPDDTINAVAERFLQPDLAKALSLAVVDAEGVPVGMISRHQLNDIFMKKFGRDLFGARPVRDFMRTEILAVDADRPLAEAAAFITAHMQFPLSEDFILTENGRYLGMGAVLHLLGAMEQQMSRNVADLNRAYSQLASSQAQLVQSEKMAALGQMVAGVAHEINTPLGYVNNNIEMVREFVAQMQLILQGHELLASTLLSPTATDVDIAECLASIDDMKAGLDFSQWFADLDQLFNDTFYGVEQISELVTGLKDFSRLDQAPTDNVSLNECVESALLIARNTLKYKVEVLKRLEDLPKIRCAASQINQVLLNLFTNAAQAIRDTGYLLIKTWTDDRWVYVSVQDTGCGIPRESLRRIFDPFYTTKPVGEGTGLGLSISFKIIQQHGGAIRVASEVGKGTRFVVSLPRTEPVSLSAVA</sequence>
<dbReference type="InterPro" id="IPR003661">
    <property type="entry name" value="HisK_dim/P_dom"/>
</dbReference>
<dbReference type="EMBL" id="SHKX01000016">
    <property type="protein sequence ID" value="RZU36897.1"/>
    <property type="molecule type" value="Genomic_DNA"/>
</dbReference>
<dbReference type="InterPro" id="IPR036097">
    <property type="entry name" value="HisK_dim/P_sf"/>
</dbReference>
<proteinExistence type="predicted"/>
<gene>
    <name evidence="7" type="ORF">EV700_3110</name>
</gene>
<dbReference type="InterPro" id="IPR005467">
    <property type="entry name" value="His_kinase_dom"/>
</dbReference>
<dbReference type="SUPFAM" id="SSF47384">
    <property type="entry name" value="Homodimeric domain of signal transducing histidine kinase"/>
    <property type="match status" value="1"/>
</dbReference>
<dbReference type="RefSeq" id="WP_130415479.1">
    <property type="nucleotide sequence ID" value="NZ_SHKX01000016.1"/>
</dbReference>
<dbReference type="Gene3D" id="3.30.565.10">
    <property type="entry name" value="Histidine kinase-like ATPase, C-terminal domain"/>
    <property type="match status" value="1"/>
</dbReference>
<feature type="domain" description="Histidine kinase" evidence="5">
    <location>
        <begin position="171"/>
        <end position="422"/>
    </location>
</feature>
<dbReference type="PROSITE" id="PS50109">
    <property type="entry name" value="HIS_KIN"/>
    <property type="match status" value="1"/>
</dbReference>
<evidence type="ECO:0000313" key="7">
    <source>
        <dbReference type="EMBL" id="RZU36897.1"/>
    </source>
</evidence>
<dbReference type="InterPro" id="IPR003594">
    <property type="entry name" value="HATPase_dom"/>
</dbReference>
<evidence type="ECO:0000256" key="2">
    <source>
        <dbReference type="ARBA" id="ARBA00012438"/>
    </source>
</evidence>
<protein>
    <recommendedName>
        <fullName evidence="2">histidine kinase</fullName>
        <ecNumber evidence="2">2.7.13.3</ecNumber>
    </recommendedName>
</protein>
<evidence type="ECO:0000256" key="3">
    <source>
        <dbReference type="ARBA" id="ARBA00022553"/>
    </source>
</evidence>
<evidence type="ECO:0000313" key="8">
    <source>
        <dbReference type="Proteomes" id="UP000292423"/>
    </source>
</evidence>
<dbReference type="SUPFAM" id="SSF55874">
    <property type="entry name" value="ATPase domain of HSP90 chaperone/DNA topoisomerase II/histidine kinase"/>
    <property type="match status" value="1"/>
</dbReference>
<dbReference type="CDD" id="cd00082">
    <property type="entry name" value="HisKA"/>
    <property type="match status" value="1"/>
</dbReference>
<keyword evidence="3" id="KW-0597">Phosphoprotein</keyword>
<keyword evidence="8" id="KW-1185">Reference proteome</keyword>
<reference evidence="7 8" key="1">
    <citation type="submission" date="2019-02" db="EMBL/GenBank/DDBJ databases">
        <title>Genomic Encyclopedia of Type Strains, Phase IV (KMG-IV): sequencing the most valuable type-strain genomes for metagenomic binning, comparative biology and taxonomic classification.</title>
        <authorList>
            <person name="Goeker M."/>
        </authorList>
    </citation>
    <scope>NUCLEOTIDE SEQUENCE [LARGE SCALE GENOMIC DNA]</scope>
    <source>
        <strain evidence="7 8">DSM 105135</strain>
    </source>
</reference>
<dbReference type="Pfam" id="PF00571">
    <property type="entry name" value="CBS"/>
    <property type="match status" value="1"/>
</dbReference>
<dbReference type="OrthoDB" id="1931120at2"/>
<dbReference type="InterPro" id="IPR036890">
    <property type="entry name" value="HATPase_C_sf"/>
</dbReference>
<dbReference type="PANTHER" id="PTHR43065">
    <property type="entry name" value="SENSOR HISTIDINE KINASE"/>
    <property type="match status" value="1"/>
</dbReference>
<dbReference type="InterPro" id="IPR000644">
    <property type="entry name" value="CBS_dom"/>
</dbReference>
<dbReference type="PRINTS" id="PR00344">
    <property type="entry name" value="BCTRLSENSOR"/>
</dbReference>
<evidence type="ECO:0000259" key="5">
    <source>
        <dbReference type="PROSITE" id="PS50109"/>
    </source>
</evidence>
<dbReference type="GO" id="GO:0000155">
    <property type="term" value="F:phosphorelay sensor kinase activity"/>
    <property type="evidence" value="ECO:0007669"/>
    <property type="project" value="InterPro"/>
</dbReference>
<dbReference type="Gene3D" id="1.10.287.130">
    <property type="match status" value="1"/>
</dbReference>
<dbReference type="Proteomes" id="UP000292423">
    <property type="component" value="Unassembled WGS sequence"/>
</dbReference>
<dbReference type="SMART" id="SM00387">
    <property type="entry name" value="HATPase_c"/>
    <property type="match status" value="1"/>
</dbReference>
<keyword evidence="4" id="KW-0129">CBS domain</keyword>
<comment type="catalytic activity">
    <reaction evidence="1">
        <text>ATP + protein L-histidine = ADP + protein N-phospho-L-histidine.</text>
        <dbReference type="EC" id="2.7.13.3"/>
    </reaction>
</comment>
<feature type="domain" description="CBS" evidence="6">
    <location>
        <begin position="1"/>
        <end position="68"/>
    </location>
</feature>
<name>A0A4Q7YHL1_9GAMM</name>
<comment type="caution">
    <text evidence="7">The sequence shown here is derived from an EMBL/GenBank/DDBJ whole genome shotgun (WGS) entry which is preliminary data.</text>
</comment>
<dbReference type="InterPro" id="IPR046342">
    <property type="entry name" value="CBS_dom_sf"/>
</dbReference>
<dbReference type="EC" id="2.7.13.3" evidence="2"/>
<dbReference type="SUPFAM" id="SSF54631">
    <property type="entry name" value="CBS-domain pair"/>
    <property type="match status" value="1"/>
</dbReference>
<organism evidence="7 8">
    <name type="scientific">Fluviicoccus keumensis</name>
    <dbReference type="NCBI Taxonomy" id="1435465"/>
    <lineage>
        <taxon>Bacteria</taxon>
        <taxon>Pseudomonadati</taxon>
        <taxon>Pseudomonadota</taxon>
        <taxon>Gammaproteobacteria</taxon>
        <taxon>Moraxellales</taxon>
        <taxon>Moraxellaceae</taxon>
        <taxon>Fluviicoccus</taxon>
    </lineage>
</organism>
<accession>A0A4Q7YHL1</accession>
<dbReference type="PANTHER" id="PTHR43065:SF50">
    <property type="entry name" value="HISTIDINE KINASE"/>
    <property type="match status" value="1"/>
</dbReference>
<dbReference type="InterPro" id="IPR004358">
    <property type="entry name" value="Sig_transdc_His_kin-like_C"/>
</dbReference>
<dbReference type="Gene3D" id="3.10.580.10">
    <property type="entry name" value="CBS-domain"/>
    <property type="match status" value="1"/>
</dbReference>
<dbReference type="AlphaFoldDB" id="A0A4Q7YHL1"/>